<organism evidence="3 4">
    <name type="scientific">Candidatus Limivivens intestinipullorum</name>
    <dbReference type="NCBI Taxonomy" id="2840858"/>
    <lineage>
        <taxon>Bacteria</taxon>
        <taxon>Bacillati</taxon>
        <taxon>Bacillota</taxon>
        <taxon>Clostridia</taxon>
        <taxon>Lachnospirales</taxon>
        <taxon>Lachnospiraceae</taxon>
        <taxon>Lachnospiraceae incertae sedis</taxon>
        <taxon>Candidatus Limivivens</taxon>
    </lineage>
</organism>
<evidence type="ECO:0000313" key="4">
    <source>
        <dbReference type="Proteomes" id="UP000823935"/>
    </source>
</evidence>
<evidence type="ECO:0000259" key="2">
    <source>
        <dbReference type="SMART" id="SM01217"/>
    </source>
</evidence>
<dbReference type="InterPro" id="IPR002772">
    <property type="entry name" value="Glyco_hydro_3_C"/>
</dbReference>
<dbReference type="InterPro" id="IPR001764">
    <property type="entry name" value="Glyco_hydro_3_N"/>
</dbReference>
<evidence type="ECO:0000256" key="1">
    <source>
        <dbReference type="ARBA" id="ARBA00022801"/>
    </source>
</evidence>
<dbReference type="InterPro" id="IPR051915">
    <property type="entry name" value="Cellulose_Degrad_GH3"/>
</dbReference>
<dbReference type="InterPro" id="IPR013783">
    <property type="entry name" value="Ig-like_fold"/>
</dbReference>
<sequence>MELYKDRTKSPGQRAEDLLGRMTLREKVGQLNQRLYGFRIYERRGDEIILSQELKDEVERYGGLGVLYGLFRADPWSGRDENTGLPGALAIRAYNQIQKYVIEHSRFGIPMLMSSECPHGHQALGGYLLPVNLAVGATFDPALFGEAASVCAGQLKEMGVNLALVSLLDILRDPRWGRSEECFGEDPFLASAFAKAAVESMQKEGVAVVAKHFCAQGEGTGGINASAARIGERELREIHLPMAKACCEAGVQGVMAAYNEIDGVYCHVNQKLLRGILRGEFGFDGVVMADGVALDRLKEMTGDDVISAAKALKAGVDISLWDEVYPRLEEAVEKGLVPESLLDEAVLRVLTLKFAQGLFDHPYLEERGDAGARSLAQYPQTLQLARESAVLLKNERVSGMPDSECGRVLPLGDWAKRIAVIGPNADDIYRQLGDYTPPVLAGEYSTVLDGMRALAADRRKAGKECEIITCAFDELTEKKRREALACMESADVVVLVLGGSSSRFEGAEFDSNGAAIAGGEFQMECGEGLDVSGLKLPGDQEAWAALARESGKPLVTVVIQGRPYAIKPVADVSDGLMLCFYPGPAGGRAVAELLFGEESPSGRLPVSVPVSAGQLPVYYNYKASYAAMGYCDGGKEPLYSFGQGFGYGALHYGKMEISQEGTKPEISVTIEVSNDGAMDDYAVGQLYIHDLQSSTVRRARELKAFQRKKVRAGGRELLGLKLGEDAFRVWDENMEFSLEPGEVELIFMDQGIVWDKQTIRIG</sequence>
<dbReference type="Gene3D" id="2.60.40.10">
    <property type="entry name" value="Immunoglobulins"/>
    <property type="match status" value="1"/>
</dbReference>
<dbReference type="EMBL" id="DVIQ01000043">
    <property type="protein sequence ID" value="HIS31480.1"/>
    <property type="molecule type" value="Genomic_DNA"/>
</dbReference>
<gene>
    <name evidence="3" type="ORF">IAB44_08060</name>
</gene>
<dbReference type="PRINTS" id="PR00133">
    <property type="entry name" value="GLHYDRLASE3"/>
</dbReference>
<dbReference type="GO" id="GO:0008422">
    <property type="term" value="F:beta-glucosidase activity"/>
    <property type="evidence" value="ECO:0007669"/>
    <property type="project" value="TreeGrafter"/>
</dbReference>
<dbReference type="PANTHER" id="PTHR30620:SF123">
    <property type="entry name" value="BETA-XYLOSIDASE"/>
    <property type="match status" value="1"/>
</dbReference>
<feature type="domain" description="Fibronectin type III-like" evidence="2">
    <location>
        <begin position="682"/>
        <end position="751"/>
    </location>
</feature>
<dbReference type="SUPFAM" id="SSF52279">
    <property type="entry name" value="Beta-D-glucan exohydrolase, C-terminal domain"/>
    <property type="match status" value="1"/>
</dbReference>
<evidence type="ECO:0000313" key="3">
    <source>
        <dbReference type="EMBL" id="HIS31480.1"/>
    </source>
</evidence>
<dbReference type="InterPro" id="IPR036962">
    <property type="entry name" value="Glyco_hydro_3_N_sf"/>
</dbReference>
<reference evidence="3" key="2">
    <citation type="journal article" date="2021" name="PeerJ">
        <title>Extensive microbial diversity within the chicken gut microbiome revealed by metagenomics and culture.</title>
        <authorList>
            <person name="Gilroy R."/>
            <person name="Ravi A."/>
            <person name="Getino M."/>
            <person name="Pursley I."/>
            <person name="Horton D.L."/>
            <person name="Alikhan N.F."/>
            <person name="Baker D."/>
            <person name="Gharbi K."/>
            <person name="Hall N."/>
            <person name="Watson M."/>
            <person name="Adriaenssens E.M."/>
            <person name="Foster-Nyarko E."/>
            <person name="Jarju S."/>
            <person name="Secka A."/>
            <person name="Antonio M."/>
            <person name="Oren A."/>
            <person name="Chaudhuri R.R."/>
            <person name="La Ragione R."/>
            <person name="Hildebrand F."/>
            <person name="Pallen M.J."/>
        </authorList>
    </citation>
    <scope>NUCLEOTIDE SEQUENCE</scope>
    <source>
        <strain evidence="3">CHK190-19873</strain>
    </source>
</reference>
<dbReference type="Pfam" id="PF14310">
    <property type="entry name" value="Fn3-like"/>
    <property type="match status" value="1"/>
</dbReference>
<dbReference type="Pfam" id="PF01915">
    <property type="entry name" value="Glyco_hydro_3_C"/>
    <property type="match status" value="1"/>
</dbReference>
<dbReference type="InterPro" id="IPR036881">
    <property type="entry name" value="Glyco_hydro_3_C_sf"/>
</dbReference>
<protein>
    <submittedName>
        <fullName evidence="3">Glycoside hydrolase family 3 C-terminal domain-containing protein</fullName>
    </submittedName>
</protein>
<reference evidence="3" key="1">
    <citation type="submission" date="2020-10" db="EMBL/GenBank/DDBJ databases">
        <authorList>
            <person name="Gilroy R."/>
        </authorList>
    </citation>
    <scope>NUCLEOTIDE SEQUENCE</scope>
    <source>
        <strain evidence="3">CHK190-19873</strain>
    </source>
</reference>
<dbReference type="Gene3D" id="3.40.50.1700">
    <property type="entry name" value="Glycoside hydrolase family 3 C-terminal domain"/>
    <property type="match status" value="1"/>
</dbReference>
<accession>A0A9D1ESJ5</accession>
<name>A0A9D1ESJ5_9FIRM</name>
<dbReference type="Gene3D" id="3.20.20.300">
    <property type="entry name" value="Glycoside hydrolase, family 3, N-terminal domain"/>
    <property type="match status" value="1"/>
</dbReference>
<dbReference type="SMART" id="SM01217">
    <property type="entry name" value="Fn3_like"/>
    <property type="match status" value="1"/>
</dbReference>
<dbReference type="AlphaFoldDB" id="A0A9D1ESJ5"/>
<dbReference type="SUPFAM" id="SSF51445">
    <property type="entry name" value="(Trans)glycosidases"/>
    <property type="match status" value="1"/>
</dbReference>
<dbReference type="Proteomes" id="UP000823935">
    <property type="component" value="Unassembled WGS sequence"/>
</dbReference>
<comment type="caution">
    <text evidence="3">The sequence shown here is derived from an EMBL/GenBank/DDBJ whole genome shotgun (WGS) entry which is preliminary data.</text>
</comment>
<keyword evidence="1 3" id="KW-0378">Hydrolase</keyword>
<dbReference type="PANTHER" id="PTHR30620">
    <property type="entry name" value="PERIPLASMIC BETA-GLUCOSIDASE-RELATED"/>
    <property type="match status" value="1"/>
</dbReference>
<dbReference type="GO" id="GO:0009251">
    <property type="term" value="P:glucan catabolic process"/>
    <property type="evidence" value="ECO:0007669"/>
    <property type="project" value="TreeGrafter"/>
</dbReference>
<dbReference type="Pfam" id="PF00933">
    <property type="entry name" value="Glyco_hydro_3"/>
    <property type="match status" value="1"/>
</dbReference>
<dbReference type="InterPro" id="IPR026891">
    <property type="entry name" value="Fn3-like"/>
</dbReference>
<dbReference type="InterPro" id="IPR017853">
    <property type="entry name" value="GH"/>
</dbReference>
<proteinExistence type="predicted"/>